<evidence type="ECO:0000313" key="1">
    <source>
        <dbReference type="EMBL" id="KJF17880.1"/>
    </source>
</evidence>
<accession>A0A0D8HIW1</accession>
<comment type="caution">
    <text evidence="1">The sequence shown here is derived from an EMBL/GenBank/DDBJ whole genome shotgun (WGS) entry which is preliminary data.</text>
</comment>
<organism evidence="1 2">
    <name type="scientific">Acidithrix ferrooxidans</name>
    <dbReference type="NCBI Taxonomy" id="1280514"/>
    <lineage>
        <taxon>Bacteria</taxon>
        <taxon>Bacillati</taxon>
        <taxon>Actinomycetota</taxon>
        <taxon>Acidimicrobiia</taxon>
        <taxon>Acidimicrobiales</taxon>
        <taxon>Acidimicrobiaceae</taxon>
        <taxon>Acidithrix</taxon>
    </lineage>
</organism>
<gene>
    <name evidence="1" type="ORF">AXFE_12650</name>
</gene>
<protein>
    <submittedName>
        <fullName evidence="1">Uncharacterized protein</fullName>
    </submittedName>
</protein>
<keyword evidence="2" id="KW-1185">Reference proteome</keyword>
<dbReference type="Proteomes" id="UP000032360">
    <property type="component" value="Unassembled WGS sequence"/>
</dbReference>
<name>A0A0D8HIW1_9ACTN</name>
<reference evidence="1 2" key="1">
    <citation type="submission" date="2015-01" db="EMBL/GenBank/DDBJ databases">
        <title>Draft genome of the acidophilic iron oxidizer Acidithrix ferrooxidans strain Py-F3.</title>
        <authorList>
            <person name="Poehlein A."/>
            <person name="Eisen S."/>
            <person name="Schloemann M."/>
            <person name="Johnson B.D."/>
            <person name="Daniel R."/>
            <person name="Muehling M."/>
        </authorList>
    </citation>
    <scope>NUCLEOTIDE SEQUENCE [LARGE SCALE GENOMIC DNA]</scope>
    <source>
        <strain evidence="1 2">Py-F3</strain>
    </source>
</reference>
<proteinExistence type="predicted"/>
<sequence>MNCWLKIVIANKPKFLMGLDQKLSGTVESLSYRCALTTISFCEKAGPNPSVCYFGGTFLSRYLRPSNWASQLQGRPMGMRAYGLVEYSIGGKAKRALVKRQIHLETLPVETLPGAKPSRLLCGFRLNRFNFLYSWCSRNKYRHRFRLQGA</sequence>
<dbReference type="EMBL" id="JXYS01000028">
    <property type="protein sequence ID" value="KJF17880.1"/>
    <property type="molecule type" value="Genomic_DNA"/>
</dbReference>
<evidence type="ECO:0000313" key="2">
    <source>
        <dbReference type="Proteomes" id="UP000032360"/>
    </source>
</evidence>
<dbReference type="AlphaFoldDB" id="A0A0D8HIW1"/>